<dbReference type="Proteomes" id="UP000094020">
    <property type="component" value="Chromosome 11"/>
</dbReference>
<keyword evidence="5" id="KW-1185">Reference proteome</keyword>
<name>A0A1B9HYA7_9TREE</name>
<dbReference type="GeneID" id="30174493"/>
<dbReference type="PANTHER" id="PTHR28022:SF1">
    <property type="entry name" value="GPI MANNOSYLTRANSFERASE 2 SUBUNIT PGA1"/>
    <property type="match status" value="1"/>
</dbReference>
<dbReference type="PANTHER" id="PTHR28022">
    <property type="entry name" value="GPI MANNOSYLTRANSFERASE 2 SUBUNIT PGA1"/>
    <property type="match status" value="1"/>
</dbReference>
<dbReference type="InterPro" id="IPR019433">
    <property type="entry name" value="GPI_ManTrfase_II_coact_Pga1"/>
</dbReference>
<dbReference type="OrthoDB" id="3360032at2759"/>
<evidence type="ECO:0000256" key="2">
    <source>
        <dbReference type="SAM" id="SignalP"/>
    </source>
</evidence>
<proteinExistence type="predicted"/>
<keyword evidence="1" id="KW-0812">Transmembrane</keyword>
<keyword evidence="2" id="KW-0732">Signal</keyword>
<keyword evidence="1" id="KW-1133">Transmembrane helix</keyword>
<dbReference type="GO" id="GO:0006506">
    <property type="term" value="P:GPI anchor biosynthetic process"/>
    <property type="evidence" value="ECO:0007669"/>
    <property type="project" value="TreeGrafter"/>
</dbReference>
<feature type="signal peptide" evidence="2">
    <location>
        <begin position="1"/>
        <end position="19"/>
    </location>
</feature>
<feature type="transmembrane region" description="Helical" evidence="1">
    <location>
        <begin position="172"/>
        <end position="193"/>
    </location>
</feature>
<feature type="chain" id="PRO_5008628257" evidence="2">
    <location>
        <begin position="20"/>
        <end position="214"/>
    </location>
</feature>
<reference evidence="4" key="2">
    <citation type="submission" date="2013-07" db="EMBL/GenBank/DDBJ databases">
        <authorList>
            <consortium name="The Broad Institute Genome Sequencing Platform"/>
            <person name="Cuomo C."/>
            <person name="Litvintseva A."/>
            <person name="Chen Y."/>
            <person name="Heitman J."/>
            <person name="Sun S."/>
            <person name="Springer D."/>
            <person name="Dromer F."/>
            <person name="Young S.K."/>
            <person name="Zeng Q."/>
            <person name="Gargeya S."/>
            <person name="Fitzgerald M."/>
            <person name="Abouelleil A."/>
            <person name="Alvarado L."/>
            <person name="Berlin A.M."/>
            <person name="Chapman S.B."/>
            <person name="Dewar J."/>
            <person name="Goldberg J."/>
            <person name="Griggs A."/>
            <person name="Gujja S."/>
            <person name="Hansen M."/>
            <person name="Howarth C."/>
            <person name="Imamovic A."/>
            <person name="Larimer J."/>
            <person name="McCowan C."/>
            <person name="Murphy C."/>
            <person name="Pearson M."/>
            <person name="Priest M."/>
            <person name="Roberts A."/>
            <person name="Saif S."/>
            <person name="Shea T."/>
            <person name="Sykes S."/>
            <person name="Wortman J."/>
            <person name="Nusbaum C."/>
            <person name="Birren B."/>
        </authorList>
    </citation>
    <scope>NUCLEOTIDE SEQUENCE</scope>
    <source>
        <strain evidence="4">CBS 10737</strain>
    </source>
</reference>
<dbReference type="EMBL" id="KI894014">
    <property type="protein sequence ID" value="OCF48256.1"/>
    <property type="molecule type" value="Genomic_DNA"/>
</dbReference>
<reference evidence="3" key="1">
    <citation type="submission" date="2013-07" db="EMBL/GenBank/DDBJ databases">
        <title>The Genome Sequence of Cryptococcus pinus CBS10737.</title>
        <authorList>
            <consortium name="The Broad Institute Genome Sequencing Platform"/>
            <person name="Cuomo C."/>
            <person name="Litvintseva A."/>
            <person name="Chen Y."/>
            <person name="Heitman J."/>
            <person name="Sun S."/>
            <person name="Springer D."/>
            <person name="Dromer F."/>
            <person name="Young S.K."/>
            <person name="Zeng Q."/>
            <person name="Gargeya S."/>
            <person name="Fitzgerald M."/>
            <person name="Abouelleil A."/>
            <person name="Alvarado L."/>
            <person name="Berlin A.M."/>
            <person name="Chapman S.B."/>
            <person name="Dewar J."/>
            <person name="Goldberg J."/>
            <person name="Griggs A."/>
            <person name="Gujja S."/>
            <person name="Hansen M."/>
            <person name="Howarth C."/>
            <person name="Imamovic A."/>
            <person name="Larimer J."/>
            <person name="McCowan C."/>
            <person name="Murphy C."/>
            <person name="Pearson M."/>
            <person name="Priest M."/>
            <person name="Roberts A."/>
            <person name="Saif S."/>
            <person name="Shea T."/>
            <person name="Sykes S."/>
            <person name="Wortman J."/>
            <person name="Nusbaum C."/>
            <person name="Birren B."/>
        </authorList>
    </citation>
    <scope>NUCLEOTIDE SEQUENCE [LARGE SCALE GENOMIC DNA]</scope>
    <source>
        <strain evidence="3">CBS 10737</strain>
    </source>
</reference>
<dbReference type="STRING" id="1296096.A0A1B9HYA7"/>
<dbReference type="GO" id="GO:0000030">
    <property type="term" value="F:mannosyltransferase activity"/>
    <property type="evidence" value="ECO:0007669"/>
    <property type="project" value="TreeGrafter"/>
</dbReference>
<dbReference type="GO" id="GO:0031501">
    <property type="term" value="C:mannosyltransferase complex"/>
    <property type="evidence" value="ECO:0007669"/>
    <property type="project" value="TreeGrafter"/>
</dbReference>
<organism evidence="3">
    <name type="scientific">Kwoniella pini CBS 10737</name>
    <dbReference type="NCBI Taxonomy" id="1296096"/>
    <lineage>
        <taxon>Eukaryota</taxon>
        <taxon>Fungi</taxon>
        <taxon>Dikarya</taxon>
        <taxon>Basidiomycota</taxon>
        <taxon>Agaricomycotina</taxon>
        <taxon>Tremellomycetes</taxon>
        <taxon>Tremellales</taxon>
        <taxon>Cryptococcaceae</taxon>
        <taxon>Kwoniella</taxon>
    </lineage>
</organism>
<evidence type="ECO:0000256" key="1">
    <source>
        <dbReference type="SAM" id="Phobius"/>
    </source>
</evidence>
<accession>A0A1B9HYA7</accession>
<evidence type="ECO:0000313" key="4">
    <source>
        <dbReference type="EMBL" id="WWC73819.1"/>
    </source>
</evidence>
<evidence type="ECO:0000313" key="5">
    <source>
        <dbReference type="Proteomes" id="UP000094020"/>
    </source>
</evidence>
<dbReference type="KEGG" id="kpin:30174493"/>
<reference evidence="4" key="4">
    <citation type="submission" date="2024-02" db="EMBL/GenBank/DDBJ databases">
        <title>Comparative genomics of Cryptococcus and Kwoniella reveals pathogenesis evolution and contrasting modes of karyotype evolution via chromosome fusion or intercentromeric recombination.</title>
        <authorList>
            <person name="Coelho M.A."/>
            <person name="David-Palma M."/>
            <person name="Shea T."/>
            <person name="Bowers K."/>
            <person name="McGinley-Smith S."/>
            <person name="Mohammad A.W."/>
            <person name="Gnirke A."/>
            <person name="Yurkov A.M."/>
            <person name="Nowrousian M."/>
            <person name="Sun S."/>
            <person name="Cuomo C.A."/>
            <person name="Heitman J."/>
        </authorList>
    </citation>
    <scope>NUCLEOTIDE SEQUENCE</scope>
    <source>
        <strain evidence="4">CBS 10737</strain>
    </source>
</reference>
<gene>
    <name evidence="3" type="ORF">I206_06124</name>
    <name evidence="4" type="ORF">I206_107791</name>
</gene>
<dbReference type="RefSeq" id="XP_019009475.1">
    <property type="nucleotide sequence ID" value="XM_019157835.1"/>
</dbReference>
<dbReference type="EMBL" id="CP144529">
    <property type="protein sequence ID" value="WWC73819.1"/>
    <property type="molecule type" value="Genomic_DNA"/>
</dbReference>
<protein>
    <submittedName>
        <fullName evidence="3">Uncharacterized protein</fullName>
    </submittedName>
</protein>
<dbReference type="GO" id="GO:0005789">
    <property type="term" value="C:endoplasmic reticulum membrane"/>
    <property type="evidence" value="ECO:0007669"/>
    <property type="project" value="TreeGrafter"/>
</dbReference>
<dbReference type="AlphaFoldDB" id="A0A1B9HYA7"/>
<sequence>MRLLSSLLLMITLIGIVLADTEIINFQLPLPLSSPTEVPSLNQLQYTTLNPSESIITTLNTSSSSRTFFLNLNDDYSKWTIRVSWPGSSPTKIKISEPNSNSQITISSQSLSPKMNHTKLRQFLNRHISFNKTYSISNFEMKNDNDYFNTSIEIILEPLIIGLIPQTTLPTIGLILISIIIVSFIIPHFIHFIEEIINDIPQSQKGTFDDKKII</sequence>
<keyword evidence="1" id="KW-0472">Membrane</keyword>
<evidence type="ECO:0000313" key="3">
    <source>
        <dbReference type="EMBL" id="OCF48256.1"/>
    </source>
</evidence>
<reference evidence="3" key="3">
    <citation type="submission" date="2016-07" db="EMBL/GenBank/DDBJ databases">
        <title>Evolution of pathogenesis and genome organization in the Tremellales.</title>
        <authorList>
            <person name="Cuomo C."/>
            <person name="Litvintseva A."/>
            <person name="Heitman J."/>
            <person name="Chen Y."/>
            <person name="Sun S."/>
            <person name="Springer D."/>
            <person name="Dromer F."/>
            <person name="Young S."/>
            <person name="Zeng Q."/>
            <person name="Chapman S."/>
            <person name="Gujja S."/>
            <person name="Saif S."/>
            <person name="Birren B."/>
        </authorList>
    </citation>
    <scope>NUCLEOTIDE SEQUENCE</scope>
    <source>
        <strain evidence="3">CBS 10737</strain>
    </source>
</reference>